<name>A0A6B8LUR4_9HYPH</name>
<keyword evidence="2" id="KW-0812">Transmembrane</keyword>
<evidence type="ECO:0000256" key="1">
    <source>
        <dbReference type="SAM" id="MobiDB-lite"/>
    </source>
</evidence>
<evidence type="ECO:0000313" key="3">
    <source>
        <dbReference type="EMBL" id="QGM96087.1"/>
    </source>
</evidence>
<sequence>MNRFDFKPQFAKVSGRVGDMARDFAAPLQAAHLSPLSGMILAFLGATAIGSAAFAAYALLGPASVDDSAAVPDWTPPTLAVVDLDPPKPPSADVETLSRPIFTKGRRPSQKAAKTAISDAGPLTTAPTGLAVAAIVKNRKASQAFVVSLETPEGAWKKIGDTIDAWTISAIEVAEITLKNGGQTTKVKLYPDPQAQPAPDAFPPQQPPPIPVPPPVVLKPD</sequence>
<feature type="region of interest" description="Disordered" evidence="1">
    <location>
        <begin position="182"/>
        <end position="221"/>
    </location>
</feature>
<evidence type="ECO:0000313" key="4">
    <source>
        <dbReference type="Proteomes" id="UP000422569"/>
    </source>
</evidence>
<organism evidence="3 4">
    <name type="scientific">Methylocystis parvus</name>
    <dbReference type="NCBI Taxonomy" id="134"/>
    <lineage>
        <taxon>Bacteria</taxon>
        <taxon>Pseudomonadati</taxon>
        <taxon>Pseudomonadota</taxon>
        <taxon>Alphaproteobacteria</taxon>
        <taxon>Hyphomicrobiales</taxon>
        <taxon>Methylocystaceae</taxon>
        <taxon>Methylocystis</taxon>
    </lineage>
</organism>
<keyword evidence="2" id="KW-1133">Transmembrane helix</keyword>
<dbReference type="AlphaFoldDB" id="A0A6B8LUR4"/>
<keyword evidence="2" id="KW-0472">Membrane</keyword>
<feature type="transmembrane region" description="Helical" evidence="2">
    <location>
        <begin position="36"/>
        <end position="60"/>
    </location>
</feature>
<evidence type="ECO:0008006" key="5">
    <source>
        <dbReference type="Google" id="ProtNLM"/>
    </source>
</evidence>
<evidence type="ECO:0000256" key="2">
    <source>
        <dbReference type="SAM" id="Phobius"/>
    </source>
</evidence>
<dbReference type="EMBL" id="CP044331">
    <property type="protein sequence ID" value="QGM96087.1"/>
    <property type="molecule type" value="Genomic_DNA"/>
</dbReference>
<protein>
    <recommendedName>
        <fullName evidence="5">General secretion pathway protein GspN</fullName>
    </recommendedName>
</protein>
<feature type="compositionally biased region" description="Pro residues" evidence="1">
    <location>
        <begin position="194"/>
        <end position="221"/>
    </location>
</feature>
<dbReference type="KEGG" id="mpar:F7D14_00305"/>
<proteinExistence type="predicted"/>
<dbReference type="RefSeq" id="WP_016918347.1">
    <property type="nucleotide sequence ID" value="NZ_CP044331.1"/>
</dbReference>
<dbReference type="Proteomes" id="UP000422569">
    <property type="component" value="Chromosome"/>
</dbReference>
<gene>
    <name evidence="3" type="ORF">F7D14_00305</name>
</gene>
<keyword evidence="4" id="KW-1185">Reference proteome</keyword>
<accession>A0A6B8LUR4</accession>
<reference evidence="3 4" key="1">
    <citation type="submission" date="2019-09" db="EMBL/GenBank/DDBJ databases">
        <title>Isolation and complete genome sequencing of Methylocystis species.</title>
        <authorList>
            <person name="Rumah B.L."/>
            <person name="Stead C.E."/>
            <person name="Stevens B.C."/>
            <person name="Minton N.P."/>
            <person name="Grosse-Honebrink A."/>
            <person name="Zhang Y."/>
        </authorList>
    </citation>
    <scope>NUCLEOTIDE SEQUENCE [LARGE SCALE GENOMIC DNA]</scope>
    <source>
        <strain evidence="3 4">BRCS2</strain>
    </source>
</reference>